<feature type="region of interest" description="Disordered" evidence="1">
    <location>
        <begin position="1"/>
        <end position="31"/>
    </location>
</feature>
<comment type="caution">
    <text evidence="2">The sequence shown here is derived from an EMBL/GenBank/DDBJ whole genome shotgun (WGS) entry which is preliminary data.</text>
</comment>
<accession>A0AAD4MAW8</accession>
<feature type="compositionally biased region" description="Low complexity" evidence="1">
    <location>
        <begin position="1"/>
        <end position="12"/>
    </location>
</feature>
<sequence>MATSSRTLSRSSSRQDIKSPKSSSSQPSKPADYVYFDRITTGFSDDAVPRAKAAQLKLEHYYKVAVDAAIERNTRLYLIRLSYLAADNPFIGALSSRDGCKQTP</sequence>
<dbReference type="AlphaFoldDB" id="A0AAD4MAW8"/>
<evidence type="ECO:0000313" key="2">
    <source>
        <dbReference type="EMBL" id="KAI0306986.1"/>
    </source>
</evidence>
<protein>
    <submittedName>
        <fullName evidence="2">Uncharacterized protein</fullName>
    </submittedName>
</protein>
<feature type="compositionally biased region" description="Low complexity" evidence="1">
    <location>
        <begin position="20"/>
        <end position="30"/>
    </location>
</feature>
<proteinExistence type="predicted"/>
<evidence type="ECO:0000313" key="3">
    <source>
        <dbReference type="Proteomes" id="UP001203297"/>
    </source>
</evidence>
<name>A0AAD4MAW8_9AGAM</name>
<gene>
    <name evidence="2" type="ORF">B0F90DRAFT_501196</name>
</gene>
<dbReference type="Proteomes" id="UP001203297">
    <property type="component" value="Unassembled WGS sequence"/>
</dbReference>
<keyword evidence="3" id="KW-1185">Reference proteome</keyword>
<evidence type="ECO:0000256" key="1">
    <source>
        <dbReference type="SAM" id="MobiDB-lite"/>
    </source>
</evidence>
<reference evidence="2" key="1">
    <citation type="journal article" date="2022" name="New Phytol.">
        <title>Evolutionary transition to the ectomycorrhizal habit in the genomes of a hyperdiverse lineage of mushroom-forming fungi.</title>
        <authorList>
            <person name="Looney B."/>
            <person name="Miyauchi S."/>
            <person name="Morin E."/>
            <person name="Drula E."/>
            <person name="Courty P.E."/>
            <person name="Kohler A."/>
            <person name="Kuo A."/>
            <person name="LaButti K."/>
            <person name="Pangilinan J."/>
            <person name="Lipzen A."/>
            <person name="Riley R."/>
            <person name="Andreopoulos W."/>
            <person name="He G."/>
            <person name="Johnson J."/>
            <person name="Nolan M."/>
            <person name="Tritt A."/>
            <person name="Barry K.W."/>
            <person name="Grigoriev I.V."/>
            <person name="Nagy L.G."/>
            <person name="Hibbett D."/>
            <person name="Henrissat B."/>
            <person name="Matheny P.B."/>
            <person name="Labbe J."/>
            <person name="Martin F.M."/>
        </authorList>
    </citation>
    <scope>NUCLEOTIDE SEQUENCE</scope>
    <source>
        <strain evidence="2">BPL690</strain>
    </source>
</reference>
<dbReference type="EMBL" id="WTXG01000002">
    <property type="protein sequence ID" value="KAI0306986.1"/>
    <property type="molecule type" value="Genomic_DNA"/>
</dbReference>
<organism evidence="2 3">
    <name type="scientific">Multifurca ochricompacta</name>
    <dbReference type="NCBI Taxonomy" id="376703"/>
    <lineage>
        <taxon>Eukaryota</taxon>
        <taxon>Fungi</taxon>
        <taxon>Dikarya</taxon>
        <taxon>Basidiomycota</taxon>
        <taxon>Agaricomycotina</taxon>
        <taxon>Agaricomycetes</taxon>
        <taxon>Russulales</taxon>
        <taxon>Russulaceae</taxon>
        <taxon>Multifurca</taxon>
    </lineage>
</organism>